<dbReference type="InterPro" id="IPR027417">
    <property type="entry name" value="P-loop_NTPase"/>
</dbReference>
<evidence type="ECO:0000313" key="4">
    <source>
        <dbReference type="Proteomes" id="UP000762253"/>
    </source>
</evidence>
<keyword evidence="4" id="KW-1185">Reference proteome</keyword>
<reference evidence="3 4" key="1">
    <citation type="submission" date="2018-06" db="EMBL/GenBank/DDBJ databases">
        <title>Comparative genomics of Brasilonema spp. strains.</title>
        <authorList>
            <person name="Alvarenga D.O."/>
            <person name="Fiore M.F."/>
            <person name="Varani A.M."/>
        </authorList>
    </citation>
    <scope>NUCLEOTIDE SEQUENCE [LARGE SCALE GENOMIC DNA]</scope>
    <source>
        <strain evidence="3 4">UFV-OR1</strain>
    </source>
</reference>
<evidence type="ECO:0000259" key="1">
    <source>
        <dbReference type="Pfam" id="PF12770"/>
    </source>
</evidence>
<comment type="caution">
    <text evidence="3">The sequence shown here is derived from an EMBL/GenBank/DDBJ whole genome shotgun (WGS) entry which is preliminary data.</text>
</comment>
<evidence type="ECO:0000259" key="2">
    <source>
        <dbReference type="Pfam" id="PF20703"/>
    </source>
</evidence>
<dbReference type="Gene3D" id="3.40.50.300">
    <property type="entry name" value="P-loop containing nucleotide triphosphate hydrolases"/>
    <property type="match status" value="1"/>
</dbReference>
<organism evidence="3 4">
    <name type="scientific">Brasilonema octagenarum UFV-OR1</name>
    <dbReference type="NCBI Taxonomy" id="417115"/>
    <lineage>
        <taxon>Bacteria</taxon>
        <taxon>Bacillati</taxon>
        <taxon>Cyanobacteriota</taxon>
        <taxon>Cyanophyceae</taxon>
        <taxon>Nostocales</taxon>
        <taxon>Scytonemataceae</taxon>
        <taxon>Brasilonema</taxon>
        <taxon>Octagenarum group</taxon>
    </lineage>
</organism>
<dbReference type="Pfam" id="PF12770">
    <property type="entry name" value="CHAT"/>
    <property type="match status" value="1"/>
</dbReference>
<evidence type="ECO:0008006" key="5">
    <source>
        <dbReference type="Google" id="ProtNLM"/>
    </source>
</evidence>
<protein>
    <recommendedName>
        <fullName evidence="5">CHAT domain-containing protein</fullName>
    </recommendedName>
</protein>
<dbReference type="RefSeq" id="WP_169268599.1">
    <property type="nucleotide sequence ID" value="NZ_QMEC01000214.1"/>
</dbReference>
<feature type="non-terminal residue" evidence="3">
    <location>
        <position position="623"/>
    </location>
</feature>
<dbReference type="SUPFAM" id="SSF52540">
    <property type="entry name" value="P-loop containing nucleoside triphosphate hydrolases"/>
    <property type="match status" value="1"/>
</dbReference>
<feature type="domain" description="CHAT" evidence="1">
    <location>
        <begin position="34"/>
        <end position="171"/>
    </location>
</feature>
<accession>A0ABX1MEI6</accession>
<gene>
    <name evidence="3" type="ORF">DP115_31630</name>
</gene>
<dbReference type="InterPro" id="IPR049052">
    <property type="entry name" value="nSTAND1"/>
</dbReference>
<dbReference type="InterPro" id="IPR024983">
    <property type="entry name" value="CHAT_dom"/>
</dbReference>
<proteinExistence type="predicted"/>
<name>A0ABX1MEI6_9CYAN</name>
<dbReference type="EMBL" id="QMEC01000214">
    <property type="protein sequence ID" value="NMF67052.1"/>
    <property type="molecule type" value="Genomic_DNA"/>
</dbReference>
<feature type="domain" description="Novel STAND NTPase 1" evidence="2">
    <location>
        <begin position="213"/>
        <end position="608"/>
    </location>
</feature>
<dbReference type="Proteomes" id="UP000762253">
    <property type="component" value="Unassembled WGS sequence"/>
</dbReference>
<sequence length="623" mass="70234">MNSPQPDDDNNRYVKTILILAANPAGTSRLQLDKEIREIDEGLKRGNKREQFKLEQKWAVRQRDFYRAILDYQPQIVHFSGHGAGVDGIVLENEADEPAFLNADALSSMFELFATKGVECVLLNACYSEVQAKAISQHVNYVIGMNRTIGDKAAIAFSVAFYDALAAGQQMEFAYKLGRSVLMNYLEQQTPVLLKKDPIAVTQPLFDVIPPNPYVGLAAFTENDAAFFFGRETFVNGLVEAVNQQPLVGVIGPSGSGKSSVVYAGLFPQLRISGNWLIESFRPGDKPFYQLASVLVRLLEPETGETAQLREAIGLAADMELGRITLPTVISRLNERDSSKRLLLFADQFEELYTLCQNKEVIERFVDALLAAIHLDNFTLVFSLRADFSGFMLGYRPFRDALQQFSPQFLSSMNREELLRAIEQPAQKMVVQLEGQLTQRILDDVGNEPGNLPLLEFALTRLWSLQQKRKLTHQAYDEIGGVKKALANHAEEVYKRLDETQQKIVPRIFVQLVRPGEGTEDTRRIATRAEVGDENWGLVSYLAGYPARLVVTGRDEKSGEDTVEVVHEALIREWLTLREWMNANRQFRLWQERLKVAVLEWKNSNYDSGALLRGVPLGVAQEW</sequence>
<dbReference type="Pfam" id="PF20703">
    <property type="entry name" value="nSTAND1"/>
    <property type="match status" value="1"/>
</dbReference>
<evidence type="ECO:0000313" key="3">
    <source>
        <dbReference type="EMBL" id="NMF67052.1"/>
    </source>
</evidence>